<dbReference type="GO" id="GO:0005524">
    <property type="term" value="F:ATP binding"/>
    <property type="evidence" value="ECO:0007669"/>
    <property type="project" value="InterPro"/>
</dbReference>
<dbReference type="Pfam" id="PF18135">
    <property type="entry name" value="Type_ISP_C"/>
    <property type="match status" value="1"/>
</dbReference>
<comment type="caution">
    <text evidence="5">The sequence shown here is derived from an EMBL/GenBank/DDBJ whole genome shotgun (WGS) entry which is preliminary data.</text>
</comment>
<dbReference type="PROSITE" id="PS51194">
    <property type="entry name" value="HELICASE_CTER"/>
    <property type="match status" value="1"/>
</dbReference>
<organism evidence="5 6">
    <name type="scientific">Gluconobacter cerinus</name>
    <dbReference type="NCBI Taxonomy" id="38307"/>
    <lineage>
        <taxon>Bacteria</taxon>
        <taxon>Pseudomonadati</taxon>
        <taxon>Pseudomonadota</taxon>
        <taxon>Alphaproteobacteria</taxon>
        <taxon>Acetobacterales</taxon>
        <taxon>Acetobacteraceae</taxon>
        <taxon>Gluconobacter</taxon>
    </lineage>
</organism>
<dbReference type="SUPFAM" id="SSF53335">
    <property type="entry name" value="S-adenosyl-L-methionine-dependent methyltransferases"/>
    <property type="match status" value="1"/>
</dbReference>
<dbReference type="InterPro" id="IPR011856">
    <property type="entry name" value="tRNA_endonuc-like_dom_sf"/>
</dbReference>
<dbReference type="Proteomes" id="UP000077786">
    <property type="component" value="Unassembled WGS sequence"/>
</dbReference>
<protein>
    <submittedName>
        <fullName evidence="5">Damage-inducible protein</fullName>
    </submittedName>
</protein>
<dbReference type="Pfam" id="PF13156">
    <property type="entry name" value="Mrr_cat_2"/>
    <property type="match status" value="1"/>
</dbReference>
<dbReference type="OrthoDB" id="9814088at2"/>
<feature type="region of interest" description="Disordered" evidence="2">
    <location>
        <begin position="1455"/>
        <end position="1495"/>
    </location>
</feature>
<comment type="similarity">
    <text evidence="1">Belongs to the N(4)/N(6)-methyltransferase family.</text>
</comment>
<dbReference type="SUPFAM" id="SSF52980">
    <property type="entry name" value="Restriction endonuclease-like"/>
    <property type="match status" value="1"/>
</dbReference>
<dbReference type="GO" id="GO:0016787">
    <property type="term" value="F:hydrolase activity"/>
    <property type="evidence" value="ECO:0007669"/>
    <property type="project" value="InterPro"/>
</dbReference>
<dbReference type="InterPro" id="IPR011335">
    <property type="entry name" value="Restrct_endonuc-II-like"/>
</dbReference>
<dbReference type="GO" id="GO:0008170">
    <property type="term" value="F:N-methyltransferase activity"/>
    <property type="evidence" value="ECO:0007669"/>
    <property type="project" value="InterPro"/>
</dbReference>
<dbReference type="CDD" id="cd22333">
    <property type="entry name" value="LlaBIII_nuclease-like"/>
    <property type="match status" value="1"/>
</dbReference>
<evidence type="ECO:0000259" key="3">
    <source>
        <dbReference type="PROSITE" id="PS51192"/>
    </source>
</evidence>
<sequence length="1710" mass="193112">MSALSQLLNTFRQMAVSESEKGTYFEELIVCYLRTEPSYADLYDMVWPYKVWAGENGHPVKDTGIDLVAREHGTGNLHAIQCKFYDPKHKITKKDIDTFFSASGKSWFSHRVIVATTNLWNSNAEATLADQHPPVSKIDLLDLETSVIDWSQYQPKQAPVLREKKTPREHQQTAIKNVLAGFKTDARGRLIMACGTGKTFTSLKLAEQQVGAGGRVLFLVPSLSLLSQSLTEWTQESQVPLHSFAVCSDSDVGKKKASQDDEIKVKIHELRYPATTNPERLDSEYQKRHDATHMTVVFSTYHSIDVISQAQKEFGFPEFNLIVCDEAHRTTGVTFGGEENDSAFVRVHNQTYLHGQKRLYMTATPRIYGDMAQEKAENEGAIVYGMNNTEIFGPEFHVITFSEAVRRKLLVDYKVIVLAVDEGTVSARLQKLLDDPDNGLKVDDAAKIVGCWKALAKIGLSQDGVEDPEPMKRAVAFCQVISPDYKGRAHKVSSIQIADMFQKVVEEYQLQDAIEPEARLTCEAEHVDGGMNASEKEAKLSWLKDETPDKTCRVLSNVRCLSEGVDVPALDAVLFLTPRNSQVDVVQSVGRVMRNAPGKTRGYVVLPVVIPVGTPPEQSLDNNQAYKVVWQVLQALRSHDDRFDSMVNKMDLQAKPDTSRMEVVAVTQKITQKTMALTTGTAQKAHSSYSLGKKASRPSDEQFKMEFQVGEIERAIYAKIVKKVGNRHHWEDWAGDIAKIAQTHITRITTILNNPENVQAREAFNQFVSDLRSELNDSISREDIIEMLAQHLITRPVFEALFSGHSFASDNPMSKAMQSVLDALNKHSLHKETDTLEDFYANVRERASGIDTAYGRQKVIKELYDGFFQQAFPRLKERLGIVYTPLEVVDFIIRSINDVLESEFGQTLGSKGVHIMDPFTGTGTFITRLLQSGLITKEQMLHKFRHELHANEIVLLAYYIASINIEATFSDIMDGTYEPFEGICLTDTFRLNEAHDLIGSTLEDNNKRIRKQKTLDIRVIMGNPPYSVGQESGNDNNQNVSYPALDARIAETYAERSTATNKRALYDSYIRAIRWASDRIGDCGVLGFVTNAGFLDANTANGLRQCLAEEFSSIHVFHLRGNQRTSGETSRKEGGKIFDAGSRAPIAISILVKNPEAKEQERILFHDIGDYLTREQKLKKIEELASIKGLTEAGLWQDITPDEHGDWLRQRDDSFGKFIAIGSKDKDAGPTLFSLFSRGVETARDAWCFNSSKHALEANITSMIATYESERTHFNEAFPTLDRKERERKLNAFVTSDPTQISWSVNLRQDIVRNKKIVYNSQDITCAIYRPFFRQNLYFNRDLNNRVYQMPRLFPDAKAVNQTIMIKQRQPADSQFALMTNHVPDLQSDGGTQCFSQYFYEAEQSRAEQSRAEQSRAEQSRAEQLYLQPNKLSRGEPDNLHLQSGRRATFLNNDAVLHSGPSPSSRRPMLSNVPLRQGGQSMSTSQGSLFEQSPAQPRLVRREAITDEGLKHFQDAYPGQIISKRDLFYYVYGLLHSPDYRERYADTLRKELPRIPRVKTYDDFKAFSDAGRRLGEMHVNFDSQPIYEGVKIDTGNKRLSGDDYRVTKMKYGKGKDKTVLHYNDSIIVTGIPLEAYEYVVNGKPALDWVVERQCVKTDKDSGIVNDANDWAIETMGNPRYPLELFLRVITVSLETMAIVNALPKLEPLEN</sequence>
<dbReference type="SMART" id="SM00490">
    <property type="entry name" value="HELICc"/>
    <property type="match status" value="1"/>
</dbReference>
<dbReference type="InterPro" id="IPR003356">
    <property type="entry name" value="DNA_methylase_A-5"/>
</dbReference>
<dbReference type="Gene3D" id="3.40.50.150">
    <property type="entry name" value="Vaccinia Virus protein VP39"/>
    <property type="match status" value="1"/>
</dbReference>
<dbReference type="InterPro" id="IPR014001">
    <property type="entry name" value="Helicase_ATP-bd"/>
</dbReference>
<dbReference type="REBASE" id="158985">
    <property type="entry name" value="Gce9110ORF2023P"/>
</dbReference>
<dbReference type="InterPro" id="IPR006935">
    <property type="entry name" value="Helicase/UvrB_N"/>
</dbReference>
<evidence type="ECO:0000259" key="4">
    <source>
        <dbReference type="PROSITE" id="PS51194"/>
    </source>
</evidence>
<evidence type="ECO:0000256" key="2">
    <source>
        <dbReference type="SAM" id="MobiDB-lite"/>
    </source>
</evidence>
<dbReference type="Pfam" id="PF04851">
    <property type="entry name" value="ResIII"/>
    <property type="match status" value="1"/>
</dbReference>
<dbReference type="CDD" id="cd18785">
    <property type="entry name" value="SF2_C"/>
    <property type="match status" value="1"/>
</dbReference>
<evidence type="ECO:0000256" key="1">
    <source>
        <dbReference type="ARBA" id="ARBA00006594"/>
    </source>
</evidence>
<dbReference type="RefSeq" id="WP_157091207.1">
    <property type="nucleotide sequence ID" value="NZ_LUTU01000008.1"/>
</dbReference>
<dbReference type="PROSITE" id="PS51192">
    <property type="entry name" value="HELICASE_ATP_BIND_1"/>
    <property type="match status" value="1"/>
</dbReference>
<accession>A0A1B6VJP5</accession>
<dbReference type="PRINTS" id="PR00507">
    <property type="entry name" value="N12N6MTFRASE"/>
</dbReference>
<dbReference type="GO" id="GO:0003677">
    <property type="term" value="F:DNA binding"/>
    <property type="evidence" value="ECO:0007669"/>
    <property type="project" value="InterPro"/>
</dbReference>
<dbReference type="InterPro" id="IPR001650">
    <property type="entry name" value="Helicase_C-like"/>
</dbReference>
<dbReference type="InterPro" id="IPR053980">
    <property type="entry name" value="ISP_coupler"/>
</dbReference>
<dbReference type="Gene3D" id="3.40.1350.10">
    <property type="match status" value="1"/>
</dbReference>
<dbReference type="Pfam" id="PF02384">
    <property type="entry name" value="N6_Mtase"/>
    <property type="match status" value="1"/>
</dbReference>
<dbReference type="PANTHER" id="PTHR47396">
    <property type="entry name" value="TYPE I RESTRICTION ENZYME ECOKI R PROTEIN"/>
    <property type="match status" value="1"/>
</dbReference>
<dbReference type="InterPro" id="IPR050742">
    <property type="entry name" value="Helicase_Restrict-Modif_Enz"/>
</dbReference>
<evidence type="ECO:0000313" key="5">
    <source>
        <dbReference type="EMBL" id="OAJ67424.1"/>
    </source>
</evidence>
<reference evidence="5 6" key="1">
    <citation type="submission" date="2016-03" db="EMBL/GenBank/DDBJ databases">
        <title>Draft genome sequence of Gluconobacter cerinus strain CECT 9110.</title>
        <authorList>
            <person name="Sainz F."/>
            <person name="Mas A."/>
            <person name="Torija M.J."/>
        </authorList>
    </citation>
    <scope>NUCLEOTIDE SEQUENCE [LARGE SCALE GENOMIC DNA]</scope>
    <source>
        <strain evidence="5 6">CECT 9110</strain>
    </source>
</reference>
<feature type="domain" description="Helicase ATP-binding" evidence="3">
    <location>
        <begin position="179"/>
        <end position="383"/>
    </location>
</feature>
<dbReference type="InterPro" id="IPR041635">
    <property type="entry name" value="Type_ISP_LLaBIII_C"/>
</dbReference>
<feature type="domain" description="Helicase C-terminal" evidence="4">
    <location>
        <begin position="470"/>
        <end position="651"/>
    </location>
</feature>
<dbReference type="PATRIC" id="fig|38307.3.peg.2087"/>
<dbReference type="InterPro" id="IPR039442">
    <property type="entry name" value="Mrr-like_dom"/>
</dbReference>
<dbReference type="InterPro" id="IPR027417">
    <property type="entry name" value="P-loop_NTPase"/>
</dbReference>
<dbReference type="EMBL" id="LUTU01000008">
    <property type="protein sequence ID" value="OAJ67424.1"/>
    <property type="molecule type" value="Genomic_DNA"/>
</dbReference>
<dbReference type="InterPro" id="IPR029063">
    <property type="entry name" value="SAM-dependent_MTases_sf"/>
</dbReference>
<dbReference type="SMART" id="SM00487">
    <property type="entry name" value="DEXDc"/>
    <property type="match status" value="1"/>
</dbReference>
<evidence type="ECO:0000313" key="6">
    <source>
        <dbReference type="Proteomes" id="UP000077786"/>
    </source>
</evidence>
<dbReference type="Pfam" id="PF22240">
    <property type="entry name" value="ISP_coupler"/>
    <property type="match status" value="1"/>
</dbReference>
<dbReference type="PANTHER" id="PTHR47396:SF1">
    <property type="entry name" value="ATP-DEPENDENT HELICASE IRC3-RELATED"/>
    <property type="match status" value="1"/>
</dbReference>
<dbReference type="Gene3D" id="3.40.50.300">
    <property type="entry name" value="P-loop containing nucleotide triphosphate hydrolases"/>
    <property type="match status" value="2"/>
</dbReference>
<feature type="compositionally biased region" description="Low complexity" evidence="2">
    <location>
        <begin position="1477"/>
        <end position="1488"/>
    </location>
</feature>
<dbReference type="GO" id="GO:0005829">
    <property type="term" value="C:cytosol"/>
    <property type="evidence" value="ECO:0007669"/>
    <property type="project" value="TreeGrafter"/>
</dbReference>
<gene>
    <name evidence="5" type="ORF">A0123_02023</name>
</gene>
<name>A0A1B6VJP5_9PROT</name>
<dbReference type="Pfam" id="PF00271">
    <property type="entry name" value="Helicase_C"/>
    <property type="match status" value="1"/>
</dbReference>
<dbReference type="SUPFAM" id="SSF52540">
    <property type="entry name" value="P-loop containing nucleoside triphosphate hydrolases"/>
    <property type="match status" value="1"/>
</dbReference>
<proteinExistence type="inferred from homology"/>